<protein>
    <submittedName>
        <fullName evidence="2">Uncharacterized protein</fullName>
    </submittedName>
</protein>
<dbReference type="OrthoDB" id="5177045at2"/>
<dbReference type="Proteomes" id="UP000288246">
    <property type="component" value="Unassembled WGS sequence"/>
</dbReference>
<organism evidence="2 3">
    <name type="scientific">Cellulomonas algicola</name>
    <dbReference type="NCBI Taxonomy" id="2071633"/>
    <lineage>
        <taxon>Bacteria</taxon>
        <taxon>Bacillati</taxon>
        <taxon>Actinomycetota</taxon>
        <taxon>Actinomycetes</taxon>
        <taxon>Micrococcales</taxon>
        <taxon>Cellulomonadaceae</taxon>
        <taxon>Cellulomonas</taxon>
    </lineage>
</organism>
<reference evidence="2 3" key="1">
    <citation type="submission" date="2018-11" db="EMBL/GenBank/DDBJ databases">
        <title>Draft genome sequence of Cellulomonas takizawaensis strain TKZ-21.</title>
        <authorList>
            <person name="Yamamura H."/>
            <person name="Hayashi T."/>
            <person name="Hamada M."/>
            <person name="Serisawa Y."/>
            <person name="Matsuyama K."/>
            <person name="Nakagawa Y."/>
            <person name="Otoguro M."/>
            <person name="Yanagida F."/>
            <person name="Hayakawa M."/>
        </authorList>
    </citation>
    <scope>NUCLEOTIDE SEQUENCE [LARGE SCALE GENOMIC DNA]</scope>
    <source>
        <strain evidence="2 3">TKZ-21</strain>
    </source>
</reference>
<dbReference type="AlphaFoldDB" id="A0A401UX79"/>
<accession>A0A401UX79</accession>
<sequence>MNDEEARSDDARTDVSSEDRPVLLDRTGAPIAEVRAVFITADTAMIALNVRDVLSQRVAMWVVEGARVRDFAKWSGTQFAAPAISGTLTGRLFAVHERIPAGLVEQLSALYEQGEGTFTGDSAPGTGSEGAMSTPPGPGDPDGDL</sequence>
<dbReference type="RefSeq" id="WP_124341834.1">
    <property type="nucleotide sequence ID" value="NZ_BHYL01000059.1"/>
</dbReference>
<dbReference type="EMBL" id="BHYL01000059">
    <property type="protein sequence ID" value="GCD19296.1"/>
    <property type="molecule type" value="Genomic_DNA"/>
</dbReference>
<gene>
    <name evidence="2" type="ORF">CTKZ_08580</name>
</gene>
<feature type="region of interest" description="Disordered" evidence="1">
    <location>
        <begin position="115"/>
        <end position="145"/>
    </location>
</feature>
<evidence type="ECO:0000313" key="3">
    <source>
        <dbReference type="Proteomes" id="UP000288246"/>
    </source>
</evidence>
<feature type="region of interest" description="Disordered" evidence="1">
    <location>
        <begin position="1"/>
        <end position="20"/>
    </location>
</feature>
<evidence type="ECO:0000256" key="1">
    <source>
        <dbReference type="SAM" id="MobiDB-lite"/>
    </source>
</evidence>
<comment type="caution">
    <text evidence="2">The sequence shown here is derived from an EMBL/GenBank/DDBJ whole genome shotgun (WGS) entry which is preliminary data.</text>
</comment>
<evidence type="ECO:0000313" key="2">
    <source>
        <dbReference type="EMBL" id="GCD19296.1"/>
    </source>
</evidence>
<proteinExistence type="predicted"/>
<name>A0A401UX79_9CELL</name>
<keyword evidence="3" id="KW-1185">Reference proteome</keyword>